<accession>A0A8J5TQW8</accession>
<evidence type="ECO:0000313" key="3">
    <source>
        <dbReference type="Proteomes" id="UP000694050"/>
    </source>
</evidence>
<protein>
    <submittedName>
        <fullName evidence="2">Uncharacterized protein</fullName>
    </submittedName>
</protein>
<comment type="caution">
    <text evidence="2">The sequence shown here is derived from an EMBL/GenBank/DDBJ whole genome shotgun (WGS) entry which is preliminary data.</text>
</comment>
<organism evidence="2 3">
    <name type="scientific">Fusarium oxysporum f. sp. rapae</name>
    <dbReference type="NCBI Taxonomy" id="485398"/>
    <lineage>
        <taxon>Eukaryota</taxon>
        <taxon>Fungi</taxon>
        <taxon>Dikarya</taxon>
        <taxon>Ascomycota</taxon>
        <taxon>Pezizomycotina</taxon>
        <taxon>Sordariomycetes</taxon>
        <taxon>Hypocreomycetidae</taxon>
        <taxon>Hypocreales</taxon>
        <taxon>Nectriaceae</taxon>
        <taxon>Fusarium</taxon>
        <taxon>Fusarium oxysporum species complex</taxon>
    </lineage>
</organism>
<sequence length="178" mass="20019">MAPEKTKTVPDSTKVDPLNPAARHGYMDACFRQLPISSNLIEQARTKAIQLLSKDLSGRGLSDVNAGYFEYHVDVTVWRLIMNRLMMAKNKPWPWTVSLDKNDLSQGTSSVFREWCQSHGPSGETQDSSSTPRSQAPLSQHQAPVPQTHAEADRMAREAREKANEAELEAFRLERIAR</sequence>
<dbReference type="Proteomes" id="UP000694050">
    <property type="component" value="Unassembled WGS sequence"/>
</dbReference>
<dbReference type="AlphaFoldDB" id="A0A8J5TQW8"/>
<evidence type="ECO:0000256" key="1">
    <source>
        <dbReference type="SAM" id="MobiDB-lite"/>
    </source>
</evidence>
<proteinExistence type="predicted"/>
<feature type="compositionally biased region" description="Basic and acidic residues" evidence="1">
    <location>
        <begin position="150"/>
        <end position="166"/>
    </location>
</feature>
<gene>
    <name evidence="2" type="ORF">Forpe1208_v009811</name>
</gene>
<evidence type="ECO:0000313" key="2">
    <source>
        <dbReference type="EMBL" id="KAG7410615.1"/>
    </source>
</evidence>
<name>A0A8J5TQW8_FUSOX</name>
<feature type="region of interest" description="Disordered" evidence="1">
    <location>
        <begin position="115"/>
        <end position="166"/>
    </location>
</feature>
<reference evidence="2" key="1">
    <citation type="submission" date="2021-04" db="EMBL/GenBank/DDBJ databases">
        <title>First draft genome resource for Brassicaceae pathogens Fusarium oxysporum f. sp. raphani and Fusarium oxysporum f. sp. rapae.</title>
        <authorList>
            <person name="Asai S."/>
        </authorList>
    </citation>
    <scope>NUCLEOTIDE SEQUENCE</scope>
    <source>
        <strain evidence="2">Tf1208</strain>
    </source>
</reference>
<feature type="compositionally biased region" description="Polar residues" evidence="1">
    <location>
        <begin position="119"/>
        <end position="142"/>
    </location>
</feature>
<dbReference type="EMBL" id="JAELUQ010000007">
    <property type="protein sequence ID" value="KAG7410615.1"/>
    <property type="molecule type" value="Genomic_DNA"/>
</dbReference>